<feature type="binding site" evidence="20">
    <location>
        <position position="23"/>
    </location>
    <ligand>
        <name>UDP-N-acetyl-alpha-D-glucosamine</name>
        <dbReference type="ChEBI" id="CHEBI:57705"/>
    </ligand>
</feature>
<keyword evidence="16 20" id="KW-0961">Cell wall biogenesis/degradation</keyword>
<comment type="pathway">
    <text evidence="2 20">Nucleotide-sugar biosynthesis; UDP-N-acetyl-alpha-D-glucosamine biosynthesis; N-acetyl-alpha-D-glucosamine 1-phosphate from alpha-D-glucosamine 6-phosphate (route II): step 2/2.</text>
</comment>
<dbReference type="CDD" id="cd02540">
    <property type="entry name" value="GT2_GlmU_N_bac"/>
    <property type="match status" value="1"/>
</dbReference>
<keyword evidence="12 20" id="KW-0133">Cell shape</keyword>
<feature type="binding site" evidence="20">
    <location>
        <position position="168"/>
    </location>
    <ligand>
        <name>UDP-N-acetyl-alpha-D-glucosamine</name>
        <dbReference type="ChEBI" id="CHEBI:57705"/>
    </ligand>
</feature>
<evidence type="ECO:0000256" key="8">
    <source>
        <dbReference type="ARBA" id="ARBA00022695"/>
    </source>
</evidence>
<dbReference type="InterPro" id="IPR005835">
    <property type="entry name" value="NTP_transferase_dom"/>
</dbReference>
<evidence type="ECO:0000256" key="7">
    <source>
        <dbReference type="ARBA" id="ARBA00022679"/>
    </source>
</evidence>
<comment type="catalytic activity">
    <reaction evidence="17 20">
        <text>alpha-D-glucosamine 1-phosphate + acetyl-CoA = N-acetyl-alpha-D-glucosamine 1-phosphate + CoA + H(+)</text>
        <dbReference type="Rhea" id="RHEA:13725"/>
        <dbReference type="ChEBI" id="CHEBI:15378"/>
        <dbReference type="ChEBI" id="CHEBI:57287"/>
        <dbReference type="ChEBI" id="CHEBI:57288"/>
        <dbReference type="ChEBI" id="CHEBI:57776"/>
        <dbReference type="ChEBI" id="CHEBI:58516"/>
        <dbReference type="EC" id="2.3.1.157"/>
    </reaction>
</comment>
<comment type="similarity">
    <text evidence="5 20">In the N-terminal section; belongs to the N-acetylglucosamine-1-phosphate uridyltransferase family.</text>
</comment>
<dbReference type="GO" id="GO:0019134">
    <property type="term" value="F:glucosamine-1-phosphate N-acetyltransferase activity"/>
    <property type="evidence" value="ECO:0007669"/>
    <property type="project" value="UniProtKB-UniRule"/>
</dbReference>
<feature type="domain" description="Mannose-1-phosphate guanyltransferase C-terminal" evidence="22">
    <location>
        <begin position="257"/>
        <end position="344"/>
    </location>
</feature>
<dbReference type="GO" id="GO:0008360">
    <property type="term" value="P:regulation of cell shape"/>
    <property type="evidence" value="ECO:0007669"/>
    <property type="project" value="UniProtKB-KW"/>
</dbReference>
<dbReference type="GO" id="GO:0005737">
    <property type="term" value="C:cytoplasm"/>
    <property type="evidence" value="ECO:0007669"/>
    <property type="project" value="UniProtKB-SubCell"/>
</dbReference>
<evidence type="ECO:0000256" key="14">
    <source>
        <dbReference type="ARBA" id="ARBA00023268"/>
    </source>
</evidence>
<evidence type="ECO:0000256" key="11">
    <source>
        <dbReference type="ARBA" id="ARBA00022842"/>
    </source>
</evidence>
<evidence type="ECO:0000256" key="19">
    <source>
        <dbReference type="ARBA" id="ARBA00049628"/>
    </source>
</evidence>
<evidence type="ECO:0000259" key="22">
    <source>
        <dbReference type="Pfam" id="PF25087"/>
    </source>
</evidence>
<keyword evidence="6 20" id="KW-0963">Cytoplasm</keyword>
<evidence type="ECO:0000256" key="17">
    <source>
        <dbReference type="ARBA" id="ARBA00048247"/>
    </source>
</evidence>
<dbReference type="Proteomes" id="UP000430508">
    <property type="component" value="Chromosome"/>
</dbReference>
<keyword evidence="8 20" id="KW-0548">Nucleotidyltransferase</keyword>
<feature type="binding site" evidence="20">
    <location>
        <position position="364"/>
    </location>
    <ligand>
        <name>UDP-N-acetyl-alpha-D-glucosamine</name>
        <dbReference type="ChEBI" id="CHEBI:57705"/>
    </ligand>
</feature>
<dbReference type="GO" id="GO:0000287">
    <property type="term" value="F:magnesium ion binding"/>
    <property type="evidence" value="ECO:0007669"/>
    <property type="project" value="UniProtKB-UniRule"/>
</dbReference>
<accession>A0A857DGH1</accession>
<evidence type="ECO:0000256" key="20">
    <source>
        <dbReference type="HAMAP-Rule" id="MF_01631"/>
    </source>
</evidence>
<feature type="region of interest" description="N-acetyltransferase" evidence="20">
    <location>
        <begin position="250"/>
        <end position="453"/>
    </location>
</feature>
<feature type="binding site" evidence="20">
    <location>
        <position position="438"/>
    </location>
    <ligand>
        <name>acetyl-CoA</name>
        <dbReference type="ChEBI" id="CHEBI:57288"/>
    </ligand>
</feature>
<evidence type="ECO:0000313" key="24">
    <source>
        <dbReference type="Proteomes" id="UP000430508"/>
    </source>
</evidence>
<dbReference type="PANTHER" id="PTHR43584">
    <property type="entry name" value="NUCLEOTIDYL TRANSFERASE"/>
    <property type="match status" value="1"/>
</dbReference>
<keyword evidence="11 20" id="KW-0460">Magnesium</keyword>
<evidence type="ECO:0000256" key="5">
    <source>
        <dbReference type="ARBA" id="ARBA00007947"/>
    </source>
</evidence>
<feature type="binding site" evidence="20">
    <location>
        <position position="139"/>
    </location>
    <ligand>
        <name>UDP-N-acetyl-alpha-D-glucosamine</name>
        <dbReference type="ChEBI" id="CHEBI:57705"/>
    </ligand>
</feature>
<feature type="binding site" evidence="20">
    <location>
        <position position="73"/>
    </location>
    <ligand>
        <name>UDP-N-acetyl-alpha-D-glucosamine</name>
        <dbReference type="ChEBI" id="CHEBI:57705"/>
    </ligand>
</feature>
<dbReference type="InterPro" id="IPR001451">
    <property type="entry name" value="Hexapep"/>
</dbReference>
<dbReference type="EMBL" id="CP046996">
    <property type="protein sequence ID" value="QGZ99374.1"/>
    <property type="molecule type" value="Genomic_DNA"/>
</dbReference>
<dbReference type="HAMAP" id="MF_01631">
    <property type="entry name" value="GlmU"/>
    <property type="match status" value="1"/>
</dbReference>
<evidence type="ECO:0000256" key="10">
    <source>
        <dbReference type="ARBA" id="ARBA00022737"/>
    </source>
</evidence>
<name>A0A857DGH1_9FIRM</name>
<evidence type="ECO:0000256" key="4">
    <source>
        <dbReference type="ARBA" id="ARBA00007707"/>
    </source>
</evidence>
<dbReference type="GO" id="GO:0009245">
    <property type="term" value="P:lipid A biosynthetic process"/>
    <property type="evidence" value="ECO:0007669"/>
    <property type="project" value="UniProtKB-UniRule"/>
</dbReference>
<comment type="catalytic activity">
    <reaction evidence="18 20">
        <text>N-acetyl-alpha-D-glucosamine 1-phosphate + UTP + H(+) = UDP-N-acetyl-alpha-D-glucosamine + diphosphate</text>
        <dbReference type="Rhea" id="RHEA:13509"/>
        <dbReference type="ChEBI" id="CHEBI:15378"/>
        <dbReference type="ChEBI" id="CHEBI:33019"/>
        <dbReference type="ChEBI" id="CHEBI:46398"/>
        <dbReference type="ChEBI" id="CHEBI:57705"/>
        <dbReference type="ChEBI" id="CHEBI:57776"/>
        <dbReference type="EC" id="2.7.7.23"/>
    </reaction>
</comment>
<evidence type="ECO:0000256" key="3">
    <source>
        <dbReference type="ARBA" id="ARBA00005208"/>
    </source>
</evidence>
<dbReference type="GO" id="GO:0003977">
    <property type="term" value="F:UDP-N-acetylglucosamine diphosphorylase activity"/>
    <property type="evidence" value="ECO:0007669"/>
    <property type="project" value="UniProtKB-UniRule"/>
</dbReference>
<organism evidence="23 24">
    <name type="scientific">Dehalobacter restrictus</name>
    <dbReference type="NCBI Taxonomy" id="55583"/>
    <lineage>
        <taxon>Bacteria</taxon>
        <taxon>Bacillati</taxon>
        <taxon>Bacillota</taxon>
        <taxon>Clostridia</taxon>
        <taxon>Eubacteriales</taxon>
        <taxon>Desulfitobacteriaceae</taxon>
        <taxon>Dehalobacter</taxon>
    </lineage>
</organism>
<feature type="binding site" evidence="20">
    <location>
        <position position="421"/>
    </location>
    <ligand>
        <name>acetyl-CoA</name>
        <dbReference type="ChEBI" id="CHEBI:57288"/>
    </ligand>
</feature>
<feature type="binding site" evidence="20">
    <location>
        <position position="331"/>
    </location>
    <ligand>
        <name>UDP-N-acetyl-alpha-D-glucosamine</name>
        <dbReference type="ChEBI" id="CHEBI:57705"/>
    </ligand>
</feature>
<feature type="binding site" evidence="20">
    <location>
        <begin position="384"/>
        <end position="385"/>
    </location>
    <ligand>
        <name>acetyl-CoA</name>
        <dbReference type="ChEBI" id="CHEBI:57288"/>
    </ligand>
</feature>
<dbReference type="InterPro" id="IPR038009">
    <property type="entry name" value="GlmU_C_LbH"/>
</dbReference>
<dbReference type="PANTHER" id="PTHR43584:SF3">
    <property type="entry name" value="BIFUNCTIONAL PROTEIN GLMU"/>
    <property type="match status" value="1"/>
</dbReference>
<feature type="binding site" evidence="20">
    <location>
        <position position="226"/>
    </location>
    <ligand>
        <name>UDP-N-acetyl-alpha-D-glucosamine</name>
        <dbReference type="ChEBI" id="CHEBI:57705"/>
    </ligand>
</feature>
<feature type="binding site" evidence="20">
    <location>
        <position position="375"/>
    </location>
    <ligand>
        <name>UDP-N-acetyl-alpha-D-glucosamine</name>
        <dbReference type="ChEBI" id="CHEBI:57705"/>
    </ligand>
</feature>
<comment type="similarity">
    <text evidence="4 20">In the C-terminal section; belongs to the transferase hexapeptide repeat family.</text>
</comment>
<feature type="binding site" evidence="20">
    <location>
        <begin position="9"/>
        <end position="12"/>
    </location>
    <ligand>
        <name>UDP-N-acetyl-alpha-D-glucosamine</name>
        <dbReference type="ChEBI" id="CHEBI:57705"/>
    </ligand>
</feature>
<feature type="binding site" evidence="20">
    <location>
        <position position="349"/>
    </location>
    <ligand>
        <name>UDP-N-acetyl-alpha-D-glucosamine</name>
        <dbReference type="ChEBI" id="CHEBI:57705"/>
    </ligand>
</feature>
<comment type="subcellular location">
    <subcellularLocation>
        <location evidence="1 20">Cytoplasm</location>
    </subcellularLocation>
</comment>
<comment type="cofactor">
    <cofactor evidence="20">
        <name>Mg(2+)</name>
        <dbReference type="ChEBI" id="CHEBI:18420"/>
    </cofactor>
    <text evidence="20">Binds 1 Mg(2+) ion per subunit.</text>
</comment>
<dbReference type="InterPro" id="IPR011004">
    <property type="entry name" value="Trimer_LpxA-like_sf"/>
</dbReference>
<dbReference type="InterPro" id="IPR050065">
    <property type="entry name" value="GlmU-like"/>
</dbReference>
<feature type="binding site" evidence="20">
    <location>
        <begin position="100"/>
        <end position="102"/>
    </location>
    <ligand>
        <name>UDP-N-acetyl-alpha-D-glucosamine</name>
        <dbReference type="ChEBI" id="CHEBI:57705"/>
    </ligand>
</feature>
<comment type="subunit">
    <text evidence="20">Homotrimer.</text>
</comment>
<feature type="region of interest" description="Pyrophosphorylase" evidence="20">
    <location>
        <begin position="1"/>
        <end position="228"/>
    </location>
</feature>
<feature type="active site" description="Proton acceptor" evidence="20">
    <location>
        <position position="361"/>
    </location>
</feature>
<evidence type="ECO:0000256" key="15">
    <source>
        <dbReference type="ARBA" id="ARBA00023315"/>
    </source>
</evidence>
<keyword evidence="10 20" id="KW-0677">Repeat</keyword>
<comment type="pathway">
    <text evidence="3 20">Nucleotide-sugar biosynthesis; UDP-N-acetyl-alpha-D-glucosamine biosynthesis; UDP-N-acetyl-alpha-D-glucosamine from N-acetyl-alpha-D-glucosamine 1-phosphate: step 1/1.</text>
</comment>
<dbReference type="Gene3D" id="2.160.10.10">
    <property type="entry name" value="Hexapeptide repeat proteins"/>
    <property type="match status" value="1"/>
</dbReference>
<protein>
    <recommendedName>
        <fullName evidence="20">Bifunctional protein GlmU</fullName>
    </recommendedName>
    <domain>
        <recommendedName>
            <fullName evidence="20">UDP-N-acetylglucosamine pyrophosphorylase</fullName>
            <ecNumber evidence="20">2.7.7.23</ecNumber>
        </recommendedName>
        <alternativeName>
            <fullName evidence="20">N-acetylglucosamine-1-phosphate uridyltransferase</fullName>
        </alternativeName>
    </domain>
    <domain>
        <recommendedName>
            <fullName evidence="20">Glucosamine-1-phosphate N-acetyltransferase</fullName>
            <ecNumber evidence="20">2.3.1.157</ecNumber>
        </recommendedName>
    </domain>
</protein>
<evidence type="ECO:0000256" key="18">
    <source>
        <dbReference type="ARBA" id="ARBA00048493"/>
    </source>
</evidence>
<evidence type="ECO:0000256" key="2">
    <source>
        <dbReference type="ARBA" id="ARBA00005166"/>
    </source>
</evidence>
<dbReference type="GO" id="GO:0000902">
    <property type="term" value="P:cell morphogenesis"/>
    <property type="evidence" value="ECO:0007669"/>
    <property type="project" value="UniProtKB-UniRule"/>
</dbReference>
<evidence type="ECO:0000313" key="23">
    <source>
        <dbReference type="EMBL" id="QGZ99374.1"/>
    </source>
</evidence>
<dbReference type="EC" id="2.3.1.157" evidence="20"/>
<feature type="domain" description="Nucleotidyl transferase" evidence="21">
    <location>
        <begin position="6"/>
        <end position="216"/>
    </location>
</feature>
<dbReference type="GO" id="GO:0016020">
    <property type="term" value="C:membrane"/>
    <property type="evidence" value="ECO:0007669"/>
    <property type="project" value="GOC"/>
</dbReference>
<comment type="function">
    <text evidence="19 20">Catalyzes the last two sequential reactions in the de novo biosynthetic pathway for UDP-N-acetylglucosamine (UDP-GlcNAc). The C-terminal domain catalyzes the transfer of acetyl group from acetyl coenzyme A to glucosamine-1-phosphate (GlcN-1-P) to produce N-acetylglucosamine-1-phosphate (GlcNAc-1-P), which is converted into UDP-GlcNAc by the transfer of uridine 5-monophosphate (from uridine 5-triphosphate), a reaction catalyzed by the N-terminal domain.</text>
</comment>
<feature type="region of interest" description="Linker" evidence="20">
    <location>
        <begin position="229"/>
        <end position="249"/>
    </location>
</feature>
<dbReference type="SUPFAM" id="SSF53448">
    <property type="entry name" value="Nucleotide-diphospho-sugar transferases"/>
    <property type="match status" value="1"/>
</dbReference>
<dbReference type="UniPathway" id="UPA00113">
    <property type="reaction ID" value="UER00532"/>
</dbReference>
<dbReference type="InterPro" id="IPR056729">
    <property type="entry name" value="GMPPB_C"/>
</dbReference>
<proteinExistence type="inferred from homology"/>
<dbReference type="SUPFAM" id="SSF51161">
    <property type="entry name" value="Trimeric LpxA-like enzymes"/>
    <property type="match status" value="1"/>
</dbReference>
<feature type="binding site" evidence="20">
    <location>
        <position position="153"/>
    </location>
    <ligand>
        <name>UDP-N-acetyl-alpha-D-glucosamine</name>
        <dbReference type="ChEBI" id="CHEBI:57705"/>
    </ligand>
</feature>
<keyword evidence="15 20" id="KW-0012">Acyltransferase</keyword>
<dbReference type="CDD" id="cd03353">
    <property type="entry name" value="LbH_GlmU_C"/>
    <property type="match status" value="1"/>
</dbReference>
<comment type="pathway">
    <text evidence="20">Bacterial outer membrane biogenesis; LPS lipid A biosynthesis.</text>
</comment>
<evidence type="ECO:0000256" key="13">
    <source>
        <dbReference type="ARBA" id="ARBA00022984"/>
    </source>
</evidence>
<gene>
    <name evidence="20 23" type="primary">glmU</name>
    <name evidence="23" type="ORF">GQ588_01145</name>
</gene>
<feature type="binding site" evidence="20">
    <location>
        <begin position="78"/>
        <end position="79"/>
    </location>
    <ligand>
        <name>UDP-N-acetyl-alpha-D-glucosamine</name>
        <dbReference type="ChEBI" id="CHEBI:57705"/>
    </ligand>
</feature>
<feature type="binding site" evidence="20">
    <location>
        <position position="226"/>
    </location>
    <ligand>
        <name>Mg(2+)</name>
        <dbReference type="ChEBI" id="CHEBI:18420"/>
    </ligand>
</feature>
<dbReference type="Pfam" id="PF00483">
    <property type="entry name" value="NTP_transferase"/>
    <property type="match status" value="1"/>
</dbReference>
<keyword evidence="7 20" id="KW-0808">Transferase</keyword>
<dbReference type="NCBIfam" id="TIGR01173">
    <property type="entry name" value="glmU"/>
    <property type="match status" value="1"/>
</dbReference>
<dbReference type="InterPro" id="IPR029044">
    <property type="entry name" value="Nucleotide-diphossugar_trans"/>
</dbReference>
<dbReference type="GO" id="GO:0071555">
    <property type="term" value="P:cell wall organization"/>
    <property type="evidence" value="ECO:0007669"/>
    <property type="project" value="UniProtKB-KW"/>
</dbReference>
<keyword evidence="14 20" id="KW-0511">Multifunctional enzyme</keyword>
<dbReference type="GO" id="GO:0009252">
    <property type="term" value="P:peptidoglycan biosynthetic process"/>
    <property type="evidence" value="ECO:0007669"/>
    <property type="project" value="UniProtKB-UniRule"/>
</dbReference>
<feature type="binding site" evidence="20">
    <location>
        <position position="403"/>
    </location>
    <ligand>
        <name>acetyl-CoA</name>
        <dbReference type="ChEBI" id="CHEBI:57288"/>
    </ligand>
</feature>
<dbReference type="Pfam" id="PF14602">
    <property type="entry name" value="Hexapep_2"/>
    <property type="match status" value="1"/>
</dbReference>
<keyword evidence="9 20" id="KW-0479">Metal-binding</keyword>
<evidence type="ECO:0000256" key="1">
    <source>
        <dbReference type="ARBA" id="ARBA00004496"/>
    </source>
</evidence>
<evidence type="ECO:0000256" key="16">
    <source>
        <dbReference type="ARBA" id="ARBA00023316"/>
    </source>
</evidence>
<evidence type="ECO:0000256" key="6">
    <source>
        <dbReference type="ARBA" id="ARBA00022490"/>
    </source>
</evidence>
<dbReference type="Pfam" id="PF25087">
    <property type="entry name" value="GMPPB_C"/>
    <property type="match status" value="1"/>
</dbReference>
<feature type="binding site" evidence="20">
    <location>
        <position position="102"/>
    </location>
    <ligand>
        <name>Mg(2+)</name>
        <dbReference type="ChEBI" id="CHEBI:18420"/>
    </ligand>
</feature>
<evidence type="ECO:0000259" key="21">
    <source>
        <dbReference type="Pfam" id="PF00483"/>
    </source>
</evidence>
<reference evidence="23 24" key="1">
    <citation type="submission" date="2019-12" db="EMBL/GenBank/DDBJ databases">
        <title>Sequence classification of anaerobic respiratory reductive dehalogenases: First we see many, then we see few.</title>
        <authorList>
            <person name="Molenda O."/>
            <person name="Puentes Jacome L.A."/>
            <person name="Cao X."/>
            <person name="Nesbo C.L."/>
            <person name="Tang S."/>
            <person name="Morson N."/>
            <person name="Patron J."/>
            <person name="Lomheim L."/>
            <person name="Wishart D.S."/>
            <person name="Edwards E.A."/>
        </authorList>
    </citation>
    <scope>NUCLEOTIDE SEQUENCE [LARGE SCALE GENOMIC DNA]</scope>
    <source>
        <strain evidence="23 24">12DCA</strain>
    </source>
</reference>
<dbReference type="AlphaFoldDB" id="A0A857DGH1"/>
<dbReference type="NCBIfam" id="NF010934">
    <property type="entry name" value="PRK14354.1"/>
    <property type="match status" value="1"/>
</dbReference>
<dbReference type="GO" id="GO:0006048">
    <property type="term" value="P:UDP-N-acetylglucosamine biosynthetic process"/>
    <property type="evidence" value="ECO:0007669"/>
    <property type="project" value="UniProtKB-UniPathway"/>
</dbReference>
<dbReference type="InterPro" id="IPR005882">
    <property type="entry name" value="Bifunctional_GlmU"/>
</dbReference>
<sequence length="453" mass="49556">MSHFTAVILAAGKGTRMKSELPKVMHTLAGRPLIDHVLEKVAKPGINDVITIVGHGREMLWEHLGERTRVVVQEEQLGTGHAVMQVLPLIDEDSSILVLSGDQPLLAGHTLQSLMEIHQKTGSSATVLTAVMENPSGYGRILKEDNVFQGIIEEKDADVLQKGIKEINTGTYCFNGAALKFALQKITPKNAQGEYYLTDVFDILLSYGQKIEIFCTDDPSEALGINNRVQLAEAEDILYDRIRKYWMMEGVTIINPPSVFIDAEVVLGKDVILNPFTMIKGNTRIEEGANIGPSTTLINCVCQKGCQIEHSVARDAVIGENCLVGPYAYLRPGTVLGKEVKVGDFVEIKNSIIEEGTKVPHLSYIGDSRLGKNVNIGAGTITCNYDGENKHQTIIEDRVFVGSNTNFVAPVSIGKEAVIGAGSTITKDVPDQALAIERSQQRIIENWHLSKKK</sequence>
<dbReference type="Gene3D" id="3.90.550.10">
    <property type="entry name" value="Spore Coat Polysaccharide Biosynthesis Protein SpsA, Chain A"/>
    <property type="match status" value="1"/>
</dbReference>
<dbReference type="UniPathway" id="UPA00973"/>
<dbReference type="RefSeq" id="WP_025204967.1">
    <property type="nucleotide sequence ID" value="NZ_CP046996.1"/>
</dbReference>
<evidence type="ECO:0000256" key="12">
    <source>
        <dbReference type="ARBA" id="ARBA00022960"/>
    </source>
</evidence>
<evidence type="ECO:0000256" key="9">
    <source>
        <dbReference type="ARBA" id="ARBA00022723"/>
    </source>
</evidence>
<keyword evidence="13 20" id="KW-0573">Peptidoglycan synthesis</keyword>
<dbReference type="EC" id="2.7.7.23" evidence="20"/>
<feature type="binding site" evidence="20">
    <location>
        <position position="378"/>
    </location>
    <ligand>
        <name>acetyl-CoA</name>
        <dbReference type="ChEBI" id="CHEBI:57288"/>
    </ligand>
</feature>